<gene>
    <name evidence="5 6 7" type="primary">LOC108695586</name>
</gene>
<dbReference type="InterPro" id="IPR006578">
    <property type="entry name" value="MADF-dom"/>
</dbReference>
<evidence type="ECO:0000313" key="4">
    <source>
        <dbReference type="Proteomes" id="UP000186698"/>
    </source>
</evidence>
<evidence type="ECO:0000259" key="3">
    <source>
        <dbReference type="Pfam" id="PF10545"/>
    </source>
</evidence>
<name>A0A8J1L2J0_XENLA</name>
<feature type="domain" description="BESS" evidence="2">
    <location>
        <begin position="334"/>
        <end position="366"/>
    </location>
</feature>
<reference evidence="5 6" key="1">
    <citation type="submission" date="2025-04" db="UniProtKB">
        <authorList>
            <consortium name="RefSeq"/>
        </authorList>
    </citation>
    <scope>IDENTIFICATION</scope>
    <source>
        <strain evidence="5 6">J_2021</strain>
        <tissue evidence="5 6">Erythrocytes</tissue>
    </source>
</reference>
<dbReference type="PANTHER" id="PTHR12243:SF69">
    <property type="entry name" value="SI:CH73-59F11.3"/>
    <property type="match status" value="1"/>
</dbReference>
<dbReference type="PANTHER" id="PTHR12243">
    <property type="entry name" value="MADF DOMAIN TRANSCRIPTION FACTOR"/>
    <property type="match status" value="1"/>
</dbReference>
<dbReference type="RefSeq" id="XP_041423204.1">
    <property type="nucleotide sequence ID" value="XM_041567270.1"/>
</dbReference>
<dbReference type="Pfam" id="PF02944">
    <property type="entry name" value="BESS"/>
    <property type="match status" value="1"/>
</dbReference>
<proteinExistence type="predicted"/>
<dbReference type="KEGG" id="xla:108695586"/>
<dbReference type="GO" id="GO:0005634">
    <property type="term" value="C:nucleus"/>
    <property type="evidence" value="ECO:0000318"/>
    <property type="project" value="GO_Central"/>
</dbReference>
<dbReference type="AlphaFoldDB" id="A0A8J1L2J0"/>
<evidence type="ECO:0000259" key="2">
    <source>
        <dbReference type="Pfam" id="PF02944"/>
    </source>
</evidence>
<evidence type="ECO:0000313" key="7">
    <source>
        <dbReference type="RefSeq" id="XP_041423204.1"/>
    </source>
</evidence>
<feature type="domain" description="MADF" evidence="3">
    <location>
        <begin position="149"/>
        <end position="246"/>
    </location>
</feature>
<dbReference type="OrthoDB" id="9887257at2759"/>
<organism evidence="4 7">
    <name type="scientific">Xenopus laevis</name>
    <name type="common">African clawed frog</name>
    <dbReference type="NCBI Taxonomy" id="8355"/>
    <lineage>
        <taxon>Eukaryota</taxon>
        <taxon>Metazoa</taxon>
        <taxon>Chordata</taxon>
        <taxon>Craniata</taxon>
        <taxon>Vertebrata</taxon>
        <taxon>Euteleostomi</taxon>
        <taxon>Amphibia</taxon>
        <taxon>Batrachia</taxon>
        <taxon>Anura</taxon>
        <taxon>Pipoidea</taxon>
        <taxon>Pipidae</taxon>
        <taxon>Xenopodinae</taxon>
        <taxon>Xenopus</taxon>
        <taxon>Xenopus</taxon>
    </lineage>
</organism>
<dbReference type="InterPro" id="IPR039353">
    <property type="entry name" value="TF_Adf1"/>
</dbReference>
<dbReference type="Proteomes" id="UP000186698">
    <property type="component" value="Chromosome 6S"/>
</dbReference>
<dbReference type="SMART" id="SM00595">
    <property type="entry name" value="MADF"/>
    <property type="match status" value="1"/>
</dbReference>
<accession>A0A8J1L2J0</accession>
<dbReference type="InterPro" id="IPR004210">
    <property type="entry name" value="BESS_motif"/>
</dbReference>
<dbReference type="GeneID" id="108695586"/>
<evidence type="ECO:0000256" key="1">
    <source>
        <dbReference type="SAM" id="MobiDB-lite"/>
    </source>
</evidence>
<dbReference type="GO" id="GO:0003677">
    <property type="term" value="F:DNA binding"/>
    <property type="evidence" value="ECO:0007669"/>
    <property type="project" value="InterPro"/>
</dbReference>
<keyword evidence="4" id="KW-1185">Reference proteome</keyword>
<evidence type="ECO:0000313" key="6">
    <source>
        <dbReference type="RefSeq" id="XP_041423203.1"/>
    </source>
</evidence>
<feature type="region of interest" description="Disordered" evidence="1">
    <location>
        <begin position="383"/>
        <end position="429"/>
    </location>
</feature>
<dbReference type="Pfam" id="PF10545">
    <property type="entry name" value="MADF_DNA_bdg"/>
    <property type="match status" value="1"/>
</dbReference>
<protein>
    <submittedName>
        <fullName evidence="5 6">Uncharacterized protein LOC108695586 isoform X1</fullName>
    </submittedName>
</protein>
<dbReference type="GO" id="GO:0006357">
    <property type="term" value="P:regulation of transcription by RNA polymerase II"/>
    <property type="evidence" value="ECO:0000318"/>
    <property type="project" value="GO_Central"/>
</dbReference>
<sequence length="429" mass="49363">MKSPSVTLNDGGFSETEPEILQIKIEKEPANDVHLDKSSSASVTFIDEAGYPETEPEALQIKTEKDVLDSEDYLNIIKSPELSYADGELTKSMISCGREVEDFSFGKMSESYQPEKLWQSHQNELAHHRSSYLSSRPFCSRLNINTKLLIHEVQQRPALFNKTFPDYGDKYKKKILWDEVCEVLIPDWYELSKKEKAERTKEVQKRWRSLKDCFRRELAAQKKARKSGSSPSKRKIYIYFDDLLFLLPTMEAKPASGNIYTDDSDDESTSGQVASCDIEELSQQSPINRAPKMPSGKHAKKLKNVPDCVADKETITIAESFKYVREKNYESDQDEDRLFLLSLVSEFKMIPQHRKTKAKIQILELLQGYAEPHMYNGPTHQYLPHYPPHYQQYPKTYDHPIPQSSSPNIPQPCPAYTRQSSFSPVDRPT</sequence>
<dbReference type="GO" id="GO:0005667">
    <property type="term" value="C:transcription regulator complex"/>
    <property type="evidence" value="ECO:0000318"/>
    <property type="project" value="GO_Central"/>
</dbReference>
<feature type="compositionally biased region" description="Low complexity" evidence="1">
    <location>
        <begin position="383"/>
        <end position="408"/>
    </location>
</feature>
<dbReference type="RefSeq" id="XP_041423203.1">
    <property type="nucleotide sequence ID" value="XM_041567269.1"/>
</dbReference>
<evidence type="ECO:0000313" key="5">
    <source>
        <dbReference type="RefSeq" id="XP_041423202.1"/>
    </source>
</evidence>
<dbReference type="RefSeq" id="XP_041423202.1">
    <property type="nucleotide sequence ID" value="XM_041567268.1"/>
</dbReference>